<dbReference type="AlphaFoldDB" id="A0A845BSE6"/>
<dbReference type="PANTHER" id="PTHR45138:SF9">
    <property type="entry name" value="DIGUANYLATE CYCLASE DGCM-RELATED"/>
    <property type="match status" value="1"/>
</dbReference>
<evidence type="ECO:0000313" key="6">
    <source>
        <dbReference type="Proteomes" id="UP000467214"/>
    </source>
</evidence>
<dbReference type="GO" id="GO:1902201">
    <property type="term" value="P:negative regulation of bacterial-type flagellum-dependent cell motility"/>
    <property type="evidence" value="ECO:0007669"/>
    <property type="project" value="TreeGrafter"/>
</dbReference>
<evidence type="ECO:0000256" key="3">
    <source>
        <dbReference type="SAM" id="Phobius"/>
    </source>
</evidence>
<evidence type="ECO:0000256" key="2">
    <source>
        <dbReference type="ARBA" id="ARBA00034247"/>
    </source>
</evidence>
<dbReference type="EMBL" id="WSSB01000001">
    <property type="protein sequence ID" value="MXR35503.1"/>
    <property type="molecule type" value="Genomic_DNA"/>
</dbReference>
<dbReference type="GO" id="GO:0005886">
    <property type="term" value="C:plasma membrane"/>
    <property type="evidence" value="ECO:0007669"/>
    <property type="project" value="TreeGrafter"/>
</dbReference>
<reference evidence="5 6" key="1">
    <citation type="submission" date="2019-12" db="EMBL/GenBank/DDBJ databases">
        <title>Neisseriaceae gen. nov. sp. Genome sequencing and assembly.</title>
        <authorList>
            <person name="Liu Z."/>
            <person name="Li A."/>
        </authorList>
    </citation>
    <scope>NUCLEOTIDE SEQUENCE [LARGE SCALE GENOMIC DNA]</scope>
    <source>
        <strain evidence="5 6">B2N2-7</strain>
    </source>
</reference>
<protein>
    <recommendedName>
        <fullName evidence="1">diguanylate cyclase</fullName>
        <ecNumber evidence="1">2.7.7.65</ecNumber>
    </recommendedName>
</protein>
<proteinExistence type="predicted"/>
<evidence type="ECO:0000313" key="5">
    <source>
        <dbReference type="EMBL" id="MXR35503.1"/>
    </source>
</evidence>
<feature type="transmembrane region" description="Helical" evidence="3">
    <location>
        <begin position="204"/>
        <end position="225"/>
    </location>
</feature>
<dbReference type="SMART" id="SM00267">
    <property type="entry name" value="GGDEF"/>
    <property type="match status" value="1"/>
</dbReference>
<keyword evidence="3" id="KW-1133">Transmembrane helix</keyword>
<comment type="catalytic activity">
    <reaction evidence="2">
        <text>2 GTP = 3',3'-c-di-GMP + 2 diphosphate</text>
        <dbReference type="Rhea" id="RHEA:24898"/>
        <dbReference type="ChEBI" id="CHEBI:33019"/>
        <dbReference type="ChEBI" id="CHEBI:37565"/>
        <dbReference type="ChEBI" id="CHEBI:58805"/>
        <dbReference type="EC" id="2.7.7.65"/>
    </reaction>
</comment>
<dbReference type="InterPro" id="IPR043128">
    <property type="entry name" value="Rev_trsase/Diguanyl_cyclase"/>
</dbReference>
<feature type="transmembrane region" description="Helical" evidence="3">
    <location>
        <begin position="134"/>
        <end position="156"/>
    </location>
</feature>
<comment type="caution">
    <text evidence="5">The sequence shown here is derived from an EMBL/GenBank/DDBJ whole genome shotgun (WGS) entry which is preliminary data.</text>
</comment>
<feature type="transmembrane region" description="Helical" evidence="3">
    <location>
        <begin position="168"/>
        <end position="192"/>
    </location>
</feature>
<feature type="transmembrane region" description="Helical" evidence="3">
    <location>
        <begin position="84"/>
        <end position="103"/>
    </location>
</feature>
<dbReference type="InterPro" id="IPR050469">
    <property type="entry name" value="Diguanylate_Cyclase"/>
</dbReference>
<keyword evidence="3" id="KW-0472">Membrane</keyword>
<feature type="transmembrane region" description="Helical" evidence="3">
    <location>
        <begin position="51"/>
        <end position="72"/>
    </location>
</feature>
<dbReference type="PANTHER" id="PTHR45138">
    <property type="entry name" value="REGULATORY COMPONENTS OF SENSORY TRANSDUCTION SYSTEM"/>
    <property type="match status" value="1"/>
</dbReference>
<dbReference type="InterPro" id="IPR000160">
    <property type="entry name" value="GGDEF_dom"/>
</dbReference>
<dbReference type="Gene3D" id="3.30.70.270">
    <property type="match status" value="1"/>
</dbReference>
<accession>A0A845BSE6</accession>
<dbReference type="NCBIfam" id="TIGR00254">
    <property type="entry name" value="GGDEF"/>
    <property type="match status" value="1"/>
</dbReference>
<feature type="transmembrane region" description="Helical" evidence="3">
    <location>
        <begin position="110"/>
        <end position="128"/>
    </location>
</feature>
<gene>
    <name evidence="5" type="ORF">GQF02_00635</name>
</gene>
<feature type="domain" description="GGDEF" evidence="4">
    <location>
        <begin position="375"/>
        <end position="508"/>
    </location>
</feature>
<dbReference type="EC" id="2.7.7.65" evidence="1"/>
<dbReference type="FunFam" id="3.30.70.270:FF:000001">
    <property type="entry name" value="Diguanylate cyclase domain protein"/>
    <property type="match status" value="1"/>
</dbReference>
<dbReference type="PROSITE" id="PS50887">
    <property type="entry name" value="GGDEF"/>
    <property type="match status" value="1"/>
</dbReference>
<organism evidence="5 6">
    <name type="scientific">Craterilacuibacter sinensis</name>
    <dbReference type="NCBI Taxonomy" id="2686017"/>
    <lineage>
        <taxon>Bacteria</taxon>
        <taxon>Pseudomonadati</taxon>
        <taxon>Pseudomonadota</taxon>
        <taxon>Betaproteobacteria</taxon>
        <taxon>Neisseriales</taxon>
        <taxon>Neisseriaceae</taxon>
        <taxon>Craterilacuibacter</taxon>
    </lineage>
</organism>
<name>A0A845BSE6_9NEIS</name>
<sequence>MPDAADIFSSAADEAACHLPASSLLDAQTEVDSGARMLRFRLLRPVAQRGIVRRLALAWFLSLSLCLLSVGWPAAESWLSLSLPWQAEVLPLVLAPGMLLAILWTLWFGIALGGALALLSALFAAWVMHFSLPFILLSGATHLLALLILYLGYRAVPMRPDLSSGDNLLFFLMMVTVSATFASLDVLVGVYASQSGYAQLLSLWLGRWLGMLANFALLLPLLWLYGRRIERALDRLPWLTRRRVRLTYSLWTTALLLLALLLYVFLAVRLHGAYVAQAFVHYDRIGWPTVALSALQVLQIIHIVLSVLVVFIAYFFYQILQHWTGTLKRTASQLSLLNRKLAELALTDELTGLYNRRHFMEMARRELANAERHGMPCSLLLIDIDHFKQVNDHYGHLAGDQVLRILGRLLPVLLRPSDLAARYGGEELVVLLRHTPLDEALEVAERIRQAIAAQAYPDLSASLRVTVSLGVAESRVAEPDLDWLIERADRALYRAKDGGRNRIECDPGAWAAGSVCSGSSG</sequence>
<keyword evidence="3" id="KW-0812">Transmembrane</keyword>
<dbReference type="GO" id="GO:0043709">
    <property type="term" value="P:cell adhesion involved in single-species biofilm formation"/>
    <property type="evidence" value="ECO:0007669"/>
    <property type="project" value="TreeGrafter"/>
</dbReference>
<feature type="transmembrane region" description="Helical" evidence="3">
    <location>
        <begin position="246"/>
        <end position="270"/>
    </location>
</feature>
<dbReference type="RefSeq" id="WP_160794153.1">
    <property type="nucleotide sequence ID" value="NZ_WSSB01000001.1"/>
</dbReference>
<dbReference type="InterPro" id="IPR029787">
    <property type="entry name" value="Nucleotide_cyclase"/>
</dbReference>
<dbReference type="GO" id="GO:0052621">
    <property type="term" value="F:diguanylate cyclase activity"/>
    <property type="evidence" value="ECO:0007669"/>
    <property type="project" value="UniProtKB-EC"/>
</dbReference>
<feature type="transmembrane region" description="Helical" evidence="3">
    <location>
        <begin position="290"/>
        <end position="317"/>
    </location>
</feature>
<keyword evidence="6" id="KW-1185">Reference proteome</keyword>
<evidence type="ECO:0000256" key="1">
    <source>
        <dbReference type="ARBA" id="ARBA00012528"/>
    </source>
</evidence>
<dbReference type="SUPFAM" id="SSF55073">
    <property type="entry name" value="Nucleotide cyclase"/>
    <property type="match status" value="1"/>
</dbReference>
<dbReference type="Pfam" id="PF00990">
    <property type="entry name" value="GGDEF"/>
    <property type="match status" value="1"/>
</dbReference>
<evidence type="ECO:0000259" key="4">
    <source>
        <dbReference type="PROSITE" id="PS50887"/>
    </source>
</evidence>
<dbReference type="CDD" id="cd01949">
    <property type="entry name" value="GGDEF"/>
    <property type="match status" value="1"/>
</dbReference>
<dbReference type="Proteomes" id="UP000467214">
    <property type="component" value="Unassembled WGS sequence"/>
</dbReference>